<dbReference type="RefSeq" id="WP_190249051.1">
    <property type="nucleotide sequence ID" value="NZ_BMPI01000006.1"/>
</dbReference>
<dbReference type="PANTHER" id="PTHR30388">
    <property type="entry name" value="ALDEHYDE OXIDOREDUCTASE MOLYBDENUM COFACTOR ASSEMBLY PROTEIN"/>
    <property type="match status" value="1"/>
</dbReference>
<dbReference type="GO" id="GO:0016491">
    <property type="term" value="F:oxidoreductase activity"/>
    <property type="evidence" value="ECO:0007669"/>
    <property type="project" value="InterPro"/>
</dbReference>
<sequence length="324" mass="33995">MNLLSRADQLREDRTPFVLATVVRAERPTSAKAGDRALVLPDGTIEGFVGGTCAESTVRLQGLRLLETGESTLLRITPDDAPADERPGAEGLLTVANPCLSGGTLEIFLETMIPAPLVFVYGEAPVARAMADVARAVGWEGFRAPDAEAPIPLDASAVVVASHGRDEVEILAAAVRAGIPYIALVASRKRAAAVLAELGETLPLTDADIARIHAPAGLDIGARTAPEIALSVLAEVIASRPRQTAPPPAADEATVPPAPRRLLPLTEPVQPPRPAGVTIAKDPVCDMDVAVVPDALQYEHAGTKYYFCGSGCRRAFADNPARYL</sequence>
<dbReference type="InterPro" id="IPR007029">
    <property type="entry name" value="YHS_dom"/>
</dbReference>
<accession>A0A917WML1</accession>
<feature type="domain" description="YHS" evidence="3">
    <location>
        <begin position="281"/>
        <end position="324"/>
    </location>
</feature>
<evidence type="ECO:0000259" key="2">
    <source>
        <dbReference type="Pfam" id="PF02625"/>
    </source>
</evidence>
<gene>
    <name evidence="5" type="ORF">GCM10007977_015630</name>
</gene>
<evidence type="ECO:0000259" key="3">
    <source>
        <dbReference type="Pfam" id="PF04945"/>
    </source>
</evidence>
<organism evidence="5 6">
    <name type="scientific">Dactylosporangium sucinum</name>
    <dbReference type="NCBI Taxonomy" id="1424081"/>
    <lineage>
        <taxon>Bacteria</taxon>
        <taxon>Bacillati</taxon>
        <taxon>Actinomycetota</taxon>
        <taxon>Actinomycetes</taxon>
        <taxon>Micromonosporales</taxon>
        <taxon>Micromonosporaceae</taxon>
        <taxon>Dactylosporangium</taxon>
    </lineage>
</organism>
<dbReference type="Pfam" id="PF02625">
    <property type="entry name" value="XdhC_CoxI"/>
    <property type="match status" value="1"/>
</dbReference>
<evidence type="ECO:0000259" key="4">
    <source>
        <dbReference type="Pfam" id="PF13478"/>
    </source>
</evidence>
<evidence type="ECO:0000313" key="5">
    <source>
        <dbReference type="EMBL" id="GGM15384.1"/>
    </source>
</evidence>
<dbReference type="Pfam" id="PF13478">
    <property type="entry name" value="XdhC_C"/>
    <property type="match status" value="1"/>
</dbReference>
<evidence type="ECO:0000313" key="6">
    <source>
        <dbReference type="Proteomes" id="UP000642070"/>
    </source>
</evidence>
<reference evidence="5" key="2">
    <citation type="submission" date="2020-09" db="EMBL/GenBank/DDBJ databases">
        <authorList>
            <person name="Sun Q."/>
            <person name="Ohkuma M."/>
        </authorList>
    </citation>
    <scope>NUCLEOTIDE SEQUENCE</scope>
    <source>
        <strain evidence="5">JCM 19831</strain>
    </source>
</reference>
<dbReference type="SUPFAM" id="SSF47240">
    <property type="entry name" value="Ferritin-like"/>
    <property type="match status" value="1"/>
</dbReference>
<protein>
    <recommendedName>
        <fullName evidence="7">YHS domain-containing protein</fullName>
    </recommendedName>
</protein>
<dbReference type="Gene3D" id="1.10.620.20">
    <property type="entry name" value="Ribonucleotide Reductase, subunit A"/>
    <property type="match status" value="1"/>
</dbReference>
<dbReference type="Gene3D" id="3.40.50.720">
    <property type="entry name" value="NAD(P)-binding Rossmann-like Domain"/>
    <property type="match status" value="1"/>
</dbReference>
<name>A0A917WML1_9ACTN</name>
<dbReference type="InterPro" id="IPR027051">
    <property type="entry name" value="XdhC_Rossmann_dom"/>
</dbReference>
<dbReference type="InterPro" id="IPR009078">
    <property type="entry name" value="Ferritin-like_SF"/>
</dbReference>
<evidence type="ECO:0000256" key="1">
    <source>
        <dbReference type="SAM" id="MobiDB-lite"/>
    </source>
</evidence>
<dbReference type="PANTHER" id="PTHR30388:SF6">
    <property type="entry name" value="XANTHINE DEHYDROGENASE SUBUNIT A-RELATED"/>
    <property type="match status" value="1"/>
</dbReference>
<dbReference type="AlphaFoldDB" id="A0A917WML1"/>
<keyword evidence="6" id="KW-1185">Reference proteome</keyword>
<proteinExistence type="predicted"/>
<dbReference type="Pfam" id="PF04945">
    <property type="entry name" value="YHS"/>
    <property type="match status" value="1"/>
</dbReference>
<feature type="domain" description="XdhC Rossmann" evidence="4">
    <location>
        <begin position="119"/>
        <end position="236"/>
    </location>
</feature>
<feature type="region of interest" description="Disordered" evidence="1">
    <location>
        <begin position="241"/>
        <end position="277"/>
    </location>
</feature>
<comment type="caution">
    <text evidence="5">The sequence shown here is derived from an EMBL/GenBank/DDBJ whole genome shotgun (WGS) entry which is preliminary data.</text>
</comment>
<dbReference type="InterPro" id="IPR052698">
    <property type="entry name" value="MoCofactor_Util/Proc"/>
</dbReference>
<dbReference type="InterPro" id="IPR003777">
    <property type="entry name" value="XdhC_CoxI"/>
</dbReference>
<dbReference type="Proteomes" id="UP000642070">
    <property type="component" value="Unassembled WGS sequence"/>
</dbReference>
<dbReference type="EMBL" id="BMPI01000006">
    <property type="protein sequence ID" value="GGM15384.1"/>
    <property type="molecule type" value="Genomic_DNA"/>
</dbReference>
<feature type="domain" description="XdhC- CoxI" evidence="2">
    <location>
        <begin position="11"/>
        <end position="76"/>
    </location>
</feature>
<dbReference type="InterPro" id="IPR012348">
    <property type="entry name" value="RNR-like"/>
</dbReference>
<reference evidence="5" key="1">
    <citation type="journal article" date="2014" name="Int. J. Syst. Evol. Microbiol.">
        <title>Complete genome sequence of Corynebacterium casei LMG S-19264T (=DSM 44701T), isolated from a smear-ripened cheese.</title>
        <authorList>
            <consortium name="US DOE Joint Genome Institute (JGI-PGF)"/>
            <person name="Walter F."/>
            <person name="Albersmeier A."/>
            <person name="Kalinowski J."/>
            <person name="Ruckert C."/>
        </authorList>
    </citation>
    <scope>NUCLEOTIDE SEQUENCE</scope>
    <source>
        <strain evidence="5">JCM 19831</strain>
    </source>
</reference>
<evidence type="ECO:0008006" key="7">
    <source>
        <dbReference type="Google" id="ProtNLM"/>
    </source>
</evidence>